<feature type="signal peptide" evidence="1">
    <location>
        <begin position="1"/>
        <end position="26"/>
    </location>
</feature>
<proteinExistence type="predicted"/>
<evidence type="ECO:0000313" key="2">
    <source>
        <dbReference type="EMBL" id="KUI73138.1"/>
    </source>
</evidence>
<evidence type="ECO:0000256" key="1">
    <source>
        <dbReference type="SAM" id="SignalP"/>
    </source>
</evidence>
<accession>A0A194WAN2</accession>
<dbReference type="Pfam" id="PF14269">
    <property type="entry name" value="Arylsulfotran_2"/>
    <property type="match status" value="1"/>
</dbReference>
<sequence>MTKLKMQQIMMELLAMSHLFFGFAFCQTTTSTAAATSTTAWPLQTFVTEPDLHPPVFIITEPGEPTPGFVFLNTDTNGVLNENLIATIITNDGELVWSSGRTGTTDISLQTYNGEDVIVFWEGVLSGVIGRGYGSVIILNTSYDVLYNVTLKEGIFYPGAKLSSYIDAHEAHITEDNTIVVSAYNVTQADLTSVGYTNDSWILDSVVFEIDIATNEVLWTWVASEHQDQIPFTDSYYPIQEAPTTDTTWWDWFHINAIEDYGEGYLISSRHLWTVFYVSKSTGEVIWKLNGNDGGNFTLPAKADFKWQHDPRVYTTSDTGLTITLFNNNNFEYGDLTDLNLSTGLEIALDTSAWTATLIADYYDADDLIATVAQGSYQSLPDGHVLLDYGLQPQMIEYDSTGAVVWSALWGLTGEGSYRGYKANFTGTPSNSPALAVVENSNGSFTAYMSWNGATHYTRWSLHGCGSLGIEYVDKTGFETSYTGKCSATVQAKALGPAGAVLGTSQTVQAGSLEKSG</sequence>
<protein>
    <recommendedName>
        <fullName evidence="4">ASST-domain-containing protein</fullName>
    </recommendedName>
</protein>
<dbReference type="InterPro" id="IPR039535">
    <property type="entry name" value="ASST-like"/>
</dbReference>
<evidence type="ECO:0000313" key="3">
    <source>
        <dbReference type="Proteomes" id="UP000078559"/>
    </source>
</evidence>
<dbReference type="AlphaFoldDB" id="A0A194WAN2"/>
<dbReference type="OrthoDB" id="5377172at2759"/>
<dbReference type="PANTHER" id="PTHR35340:SF6">
    <property type="entry name" value="ASST-DOMAIN-CONTAINING PROTEIN"/>
    <property type="match status" value="1"/>
</dbReference>
<dbReference type="EMBL" id="CM003107">
    <property type="protein sequence ID" value="KUI73138.1"/>
    <property type="molecule type" value="Genomic_DNA"/>
</dbReference>
<name>A0A194WAN2_CYTMA</name>
<keyword evidence="3" id="KW-1185">Reference proteome</keyword>
<feature type="chain" id="PRO_5008267260" description="ASST-domain-containing protein" evidence="1">
    <location>
        <begin position="27"/>
        <end position="517"/>
    </location>
</feature>
<dbReference type="PANTHER" id="PTHR35340">
    <property type="entry name" value="PQQ ENZYME REPEAT PROTEIN-RELATED"/>
    <property type="match status" value="1"/>
</dbReference>
<evidence type="ECO:0008006" key="4">
    <source>
        <dbReference type="Google" id="ProtNLM"/>
    </source>
</evidence>
<dbReference type="InterPro" id="IPR053143">
    <property type="entry name" value="Arylsulfate_ST"/>
</dbReference>
<gene>
    <name evidence="2" type="ORF">VM1G_09023</name>
</gene>
<organism evidence="2 3">
    <name type="scientific">Cytospora mali</name>
    <name type="common">Apple Valsa canker fungus</name>
    <name type="synonym">Valsa mali</name>
    <dbReference type="NCBI Taxonomy" id="578113"/>
    <lineage>
        <taxon>Eukaryota</taxon>
        <taxon>Fungi</taxon>
        <taxon>Dikarya</taxon>
        <taxon>Ascomycota</taxon>
        <taxon>Pezizomycotina</taxon>
        <taxon>Sordariomycetes</taxon>
        <taxon>Sordariomycetidae</taxon>
        <taxon>Diaporthales</taxon>
        <taxon>Cytosporaceae</taxon>
        <taxon>Cytospora</taxon>
    </lineage>
</organism>
<dbReference type="Proteomes" id="UP000078559">
    <property type="component" value="Chromosome 10"/>
</dbReference>
<reference evidence="2" key="1">
    <citation type="submission" date="2014-12" db="EMBL/GenBank/DDBJ databases">
        <title>Genome Sequence of Valsa Canker Pathogens Uncovers a Specific Adaption of Colonization on Woody Bark.</title>
        <authorList>
            <person name="Yin Z."/>
            <person name="Liu H."/>
            <person name="Gao X."/>
            <person name="Li Z."/>
            <person name="Song N."/>
            <person name="Ke X."/>
            <person name="Dai Q."/>
            <person name="Wu Y."/>
            <person name="Sun Y."/>
            <person name="Xu J.-R."/>
            <person name="Kang Z.K."/>
            <person name="Wang L."/>
            <person name="Huang L."/>
        </authorList>
    </citation>
    <scope>NUCLEOTIDE SEQUENCE [LARGE SCALE GENOMIC DNA]</scope>
    <source>
        <strain evidence="2">03-8</strain>
    </source>
</reference>
<keyword evidence="1" id="KW-0732">Signal</keyword>